<evidence type="ECO:0000313" key="1">
    <source>
        <dbReference type="EMBL" id="OJA14232.1"/>
    </source>
</evidence>
<proteinExistence type="predicted"/>
<keyword evidence="2" id="KW-1185">Reference proteome</keyword>
<dbReference type="EMBL" id="LVVM01003813">
    <property type="protein sequence ID" value="OJA14232.1"/>
    <property type="molecule type" value="Genomic_DNA"/>
</dbReference>
<gene>
    <name evidence="1" type="ORF">AZE42_06163</name>
</gene>
<dbReference type="AlphaFoldDB" id="A0A1J8QLC2"/>
<organism evidence="1 2">
    <name type="scientific">Rhizopogon vesiculosus</name>
    <dbReference type="NCBI Taxonomy" id="180088"/>
    <lineage>
        <taxon>Eukaryota</taxon>
        <taxon>Fungi</taxon>
        <taxon>Dikarya</taxon>
        <taxon>Basidiomycota</taxon>
        <taxon>Agaricomycotina</taxon>
        <taxon>Agaricomycetes</taxon>
        <taxon>Agaricomycetidae</taxon>
        <taxon>Boletales</taxon>
        <taxon>Suillineae</taxon>
        <taxon>Rhizopogonaceae</taxon>
        <taxon>Rhizopogon</taxon>
    </lineage>
</organism>
<evidence type="ECO:0000313" key="2">
    <source>
        <dbReference type="Proteomes" id="UP000183567"/>
    </source>
</evidence>
<accession>A0A1J8QLC2</accession>
<dbReference type="Proteomes" id="UP000183567">
    <property type="component" value="Unassembled WGS sequence"/>
</dbReference>
<name>A0A1J8QLC2_9AGAM</name>
<comment type="caution">
    <text evidence="1">The sequence shown here is derived from an EMBL/GenBank/DDBJ whole genome shotgun (WGS) entry which is preliminary data.</text>
</comment>
<reference evidence="1 2" key="1">
    <citation type="submission" date="2016-03" db="EMBL/GenBank/DDBJ databases">
        <title>Comparative genomics of the ectomycorrhizal sister species Rhizopogon vinicolor and Rhizopogon vesiculosus (Basidiomycota: Boletales) reveals a divergence of the mating type B locus.</title>
        <authorList>
            <person name="Mujic A.B."/>
            <person name="Kuo A."/>
            <person name="Tritt A."/>
            <person name="Lipzen A."/>
            <person name="Chen C."/>
            <person name="Johnson J."/>
            <person name="Sharma A."/>
            <person name="Barry K."/>
            <person name="Grigoriev I.V."/>
            <person name="Spatafora J.W."/>
        </authorList>
    </citation>
    <scope>NUCLEOTIDE SEQUENCE [LARGE SCALE GENOMIC DNA]</scope>
    <source>
        <strain evidence="1 2">AM-OR11-056</strain>
    </source>
</reference>
<sequence>MALVLAYHDSGLNVLEQPALAWTILLCDDSLASLVFSTHSTVHQEHAAEISDSCADFRALVCQVTANNIQCPPRQEATQCYRLDQNYSLYIKSILKIDPTVDPNGFYNPLSFTRRWIEQEAYKSASSPPRYEGFEAASLRRCLLSTIISLLAPCQCQSIKCSNIFRTQARPARVIAPRQSMTCSGILSIDVWLTFLAFVSQSSSNESSVSTEAKHATHYGYRVEEPPMLYLESILKSDPSFDHDTFPDPMTYAFEWLLTRLRLGQLDFKYCHDPERRPQVLFTDEVAHLESGGYDDAEEDEDVFVILVLSVFSDDPESFNARPAQAQIDLLTSLLGSQPQWWVGYKGWC</sequence>
<protein>
    <submittedName>
        <fullName evidence="1">Uncharacterized protein</fullName>
    </submittedName>
</protein>